<proteinExistence type="predicted"/>
<dbReference type="KEGG" id="gms:SOIL9_33760"/>
<gene>
    <name evidence="1" type="ORF">SOIL9_33760</name>
</gene>
<organism evidence="1 2">
    <name type="scientific">Gemmata massiliana</name>
    <dbReference type="NCBI Taxonomy" id="1210884"/>
    <lineage>
        <taxon>Bacteria</taxon>
        <taxon>Pseudomonadati</taxon>
        <taxon>Planctomycetota</taxon>
        <taxon>Planctomycetia</taxon>
        <taxon>Gemmatales</taxon>
        <taxon>Gemmataceae</taxon>
        <taxon>Gemmata</taxon>
    </lineage>
</organism>
<evidence type="ECO:0000313" key="1">
    <source>
        <dbReference type="EMBL" id="VTR94338.1"/>
    </source>
</evidence>
<accession>A0A6P2CYX7</accession>
<protein>
    <submittedName>
        <fullName evidence="1">Uncharacterized protein</fullName>
    </submittedName>
</protein>
<sequence length="126" mass="13864">MTIRRILRALFMRPLLPVPAPRKDRPKRTTKSVTSRTNYRELKQLEADTAATIAAHTPSQTVQAMPGYVRVEEHRSPPGDPGDFGVYRIERDGADPAAITPPTPALAAYVVVPVPCANCPFRQECG</sequence>
<name>A0A6P2CYX7_9BACT</name>
<reference evidence="1 2" key="1">
    <citation type="submission" date="2019-05" db="EMBL/GenBank/DDBJ databases">
        <authorList>
            <consortium name="Science for Life Laboratories"/>
        </authorList>
    </citation>
    <scope>NUCLEOTIDE SEQUENCE [LARGE SCALE GENOMIC DNA]</scope>
    <source>
        <strain evidence="1">Soil9</strain>
    </source>
</reference>
<evidence type="ECO:0000313" key="2">
    <source>
        <dbReference type="Proteomes" id="UP000464178"/>
    </source>
</evidence>
<dbReference type="Proteomes" id="UP000464178">
    <property type="component" value="Chromosome"/>
</dbReference>
<dbReference type="AlphaFoldDB" id="A0A6P2CYX7"/>
<keyword evidence="2" id="KW-1185">Reference proteome</keyword>
<dbReference type="RefSeq" id="WP_162668891.1">
    <property type="nucleotide sequence ID" value="NZ_LR593886.1"/>
</dbReference>
<dbReference type="EMBL" id="LR593886">
    <property type="protein sequence ID" value="VTR94338.1"/>
    <property type="molecule type" value="Genomic_DNA"/>
</dbReference>